<organism evidence="6 7">
    <name type="scientific">Aquitalea magnusonii</name>
    <dbReference type="NCBI Taxonomy" id="332411"/>
    <lineage>
        <taxon>Bacteria</taxon>
        <taxon>Pseudomonadati</taxon>
        <taxon>Pseudomonadota</taxon>
        <taxon>Betaproteobacteria</taxon>
        <taxon>Neisseriales</taxon>
        <taxon>Chromobacteriaceae</taxon>
        <taxon>Aquitalea</taxon>
    </lineage>
</organism>
<dbReference type="InterPro" id="IPR009662">
    <property type="entry name" value="Malonate_deCO2ase_dsu"/>
</dbReference>
<evidence type="ECO:0000256" key="2">
    <source>
        <dbReference type="ARBA" id="ARBA00022490"/>
    </source>
</evidence>
<gene>
    <name evidence="6" type="ORF">DFR38_10135</name>
</gene>
<dbReference type="NCBIfam" id="NF002293">
    <property type="entry name" value="PRK01220.1"/>
    <property type="match status" value="1"/>
</dbReference>
<dbReference type="OrthoDB" id="120290at2"/>
<dbReference type="InterPro" id="IPR023439">
    <property type="entry name" value="Mal_deCO2ase/Cit_lyase_ACP"/>
</dbReference>
<dbReference type="RefSeq" id="WP_059287673.1">
    <property type="nucleotide sequence ID" value="NZ_LNQU01000336.1"/>
</dbReference>
<sequence>MEKLHLDYPAGAPATRRVLAGVVASGDLEVLITPAAAGLCHIVIHSAADGSAARWRAQLDRLFANGKAAAMQMEINDFAATPGVISLRLAQALEELSA</sequence>
<comment type="PTM">
    <text evidence="5">Covalently binds the prosthetic group of malonate decarboxylase.</text>
</comment>
<keyword evidence="3 5" id="KW-0597">Phosphoprotein</keyword>
<dbReference type="EMBL" id="QJKC01000001">
    <property type="protein sequence ID" value="PXX50980.1"/>
    <property type="molecule type" value="Genomic_DNA"/>
</dbReference>
<evidence type="ECO:0000256" key="3">
    <source>
        <dbReference type="ARBA" id="ARBA00022553"/>
    </source>
</evidence>
<reference evidence="6 7" key="1">
    <citation type="submission" date="2018-05" db="EMBL/GenBank/DDBJ databases">
        <title>Genomic Encyclopedia of Type Strains, Phase IV (KMG-IV): sequencing the most valuable type-strain genomes for metagenomic binning, comparative biology and taxonomic classification.</title>
        <authorList>
            <person name="Goeker M."/>
        </authorList>
    </citation>
    <scope>NUCLEOTIDE SEQUENCE [LARGE SCALE GENOMIC DNA]</scope>
    <source>
        <strain evidence="6 7">DSM 25134</strain>
    </source>
</reference>
<comment type="subcellular location">
    <subcellularLocation>
        <location evidence="1">Cytoplasm</location>
    </subcellularLocation>
</comment>
<evidence type="ECO:0000313" key="7">
    <source>
        <dbReference type="Proteomes" id="UP000248395"/>
    </source>
</evidence>
<feature type="modified residue" description="O-(phosphoribosyl dephospho-coenzyme A)serine" evidence="5">
    <location>
        <position position="25"/>
    </location>
</feature>
<dbReference type="Pfam" id="PF06857">
    <property type="entry name" value="ACP"/>
    <property type="match status" value="1"/>
</dbReference>
<keyword evidence="2" id="KW-0963">Cytoplasm</keyword>
<dbReference type="Proteomes" id="UP000248395">
    <property type="component" value="Unassembled WGS sequence"/>
</dbReference>
<evidence type="ECO:0000313" key="6">
    <source>
        <dbReference type="EMBL" id="PXX50980.1"/>
    </source>
</evidence>
<dbReference type="AlphaFoldDB" id="A0A318JLZ3"/>
<evidence type="ECO:0000256" key="5">
    <source>
        <dbReference type="PIRSR" id="PIRSR609662-50"/>
    </source>
</evidence>
<accession>A0A318JLZ3</accession>
<dbReference type="HAMAP" id="MF_00710">
    <property type="entry name" value="Malonate_deCO2ase_dsu"/>
    <property type="match status" value="1"/>
</dbReference>
<name>A0A318JLZ3_9NEIS</name>
<protein>
    <recommendedName>
        <fullName evidence="4">Malonate decarboxylase acyl carrier protein</fullName>
    </recommendedName>
</protein>
<proteinExistence type="inferred from homology"/>
<evidence type="ECO:0000256" key="1">
    <source>
        <dbReference type="ARBA" id="ARBA00004496"/>
    </source>
</evidence>
<dbReference type="GO" id="GO:0005737">
    <property type="term" value="C:cytoplasm"/>
    <property type="evidence" value="ECO:0007669"/>
    <property type="project" value="UniProtKB-SubCell"/>
</dbReference>
<evidence type="ECO:0000256" key="4">
    <source>
        <dbReference type="NCBIfam" id="TIGR03130"/>
    </source>
</evidence>
<dbReference type="NCBIfam" id="TIGR03130">
    <property type="entry name" value="malonate_delta"/>
    <property type="match status" value="1"/>
</dbReference>
<keyword evidence="7" id="KW-1185">Reference proteome</keyword>
<comment type="caution">
    <text evidence="6">The sequence shown here is derived from an EMBL/GenBank/DDBJ whole genome shotgun (WGS) entry which is preliminary data.</text>
</comment>